<accession>A0A2T2WJL4</accession>
<dbReference type="AlphaFoldDB" id="A0A2T2WJL4"/>
<dbReference type="InterPro" id="IPR006680">
    <property type="entry name" value="Amidohydro-rel"/>
</dbReference>
<evidence type="ECO:0000313" key="3">
    <source>
        <dbReference type="EMBL" id="PSR22431.1"/>
    </source>
</evidence>
<keyword evidence="1" id="KW-0456">Lyase</keyword>
<feature type="domain" description="Amidohydrolase-related" evidence="2">
    <location>
        <begin position="185"/>
        <end position="386"/>
    </location>
</feature>
<sequence length="396" mass="46087">MTQRYIDCQQHTMISIDNKSYNMHQVLWLNRDPMLCVSRMADRVWRGGHIVMSKSTLEIPAHLIDRAKFPVIDVHNHSQWDGVWQVTDIPALLKVMDTVGVAGRVDLDGGTGDRLEQHLNLFRRSRPDRFAVFVSCDWEYYLQFEDFAGHFARDFAQGIRQGAEGLKLWKELGLTVKDRNGKRIATNDPRLQPIWDVAAEYGVPVLIHTADPVAFFQPLEGNELYHSLLRHPDWHFYGPSYPSFEQLMQEFEELIARNPSTTFIGAHVGNYAENLLRVGQWLDRYPNLYVDIAARIAQLGRQPYTARRFLTQYSRRIVFGLDKWPTPPDNYQVMFRFLETEDEYFDYVTEQDLSEGAKGAWKIYGVGLADDVLQDIYYRTALALLPRFKNDLEWAF</sequence>
<comment type="caution">
    <text evidence="3">The sequence shown here is derived from an EMBL/GenBank/DDBJ whole genome shotgun (WGS) entry which is preliminary data.</text>
</comment>
<dbReference type="PANTHER" id="PTHR21240">
    <property type="entry name" value="2-AMINO-3-CARBOXYLMUCONATE-6-SEMIALDEHYDE DECARBOXYLASE"/>
    <property type="match status" value="1"/>
</dbReference>
<name>A0A2T2WJL4_9FIRM</name>
<gene>
    <name evidence="3" type="ORF">C7B45_06850</name>
</gene>
<dbReference type="GO" id="GO:0016831">
    <property type="term" value="F:carboxy-lyase activity"/>
    <property type="evidence" value="ECO:0007669"/>
    <property type="project" value="InterPro"/>
</dbReference>
<keyword evidence="3" id="KW-0378">Hydrolase</keyword>
<dbReference type="EMBL" id="PXYV01000017">
    <property type="protein sequence ID" value="PSR22431.1"/>
    <property type="molecule type" value="Genomic_DNA"/>
</dbReference>
<dbReference type="Proteomes" id="UP000241848">
    <property type="component" value="Unassembled WGS sequence"/>
</dbReference>
<evidence type="ECO:0000259" key="2">
    <source>
        <dbReference type="Pfam" id="PF04909"/>
    </source>
</evidence>
<dbReference type="GO" id="GO:0019748">
    <property type="term" value="P:secondary metabolic process"/>
    <property type="evidence" value="ECO:0007669"/>
    <property type="project" value="TreeGrafter"/>
</dbReference>
<dbReference type="GO" id="GO:0016787">
    <property type="term" value="F:hydrolase activity"/>
    <property type="evidence" value="ECO:0007669"/>
    <property type="project" value="UniProtKB-KW"/>
</dbReference>
<dbReference type="InterPro" id="IPR032465">
    <property type="entry name" value="ACMSD"/>
</dbReference>
<dbReference type="Pfam" id="PF04909">
    <property type="entry name" value="Amidohydro_2"/>
    <property type="match status" value="1"/>
</dbReference>
<dbReference type="Gene3D" id="3.20.20.140">
    <property type="entry name" value="Metal-dependent hydrolases"/>
    <property type="match status" value="1"/>
</dbReference>
<dbReference type="CDD" id="cd01292">
    <property type="entry name" value="metallo-dependent_hydrolases"/>
    <property type="match status" value="1"/>
</dbReference>
<dbReference type="PANTHER" id="PTHR21240:SF28">
    <property type="entry name" value="ISO-OROTATE DECARBOXYLASE (EUROFUNG)"/>
    <property type="match status" value="1"/>
</dbReference>
<evidence type="ECO:0000256" key="1">
    <source>
        <dbReference type="ARBA" id="ARBA00023239"/>
    </source>
</evidence>
<protein>
    <submittedName>
        <fullName evidence="3">Amidohydrolase</fullName>
    </submittedName>
</protein>
<evidence type="ECO:0000313" key="4">
    <source>
        <dbReference type="Proteomes" id="UP000241848"/>
    </source>
</evidence>
<dbReference type="GO" id="GO:0005737">
    <property type="term" value="C:cytoplasm"/>
    <property type="evidence" value="ECO:0007669"/>
    <property type="project" value="TreeGrafter"/>
</dbReference>
<dbReference type="SUPFAM" id="SSF51556">
    <property type="entry name" value="Metallo-dependent hydrolases"/>
    <property type="match status" value="1"/>
</dbReference>
<organism evidence="3 4">
    <name type="scientific">Sulfobacillus acidophilus</name>
    <dbReference type="NCBI Taxonomy" id="53633"/>
    <lineage>
        <taxon>Bacteria</taxon>
        <taxon>Bacillati</taxon>
        <taxon>Bacillota</taxon>
        <taxon>Clostridia</taxon>
        <taxon>Eubacteriales</taxon>
        <taxon>Clostridiales Family XVII. Incertae Sedis</taxon>
        <taxon>Sulfobacillus</taxon>
    </lineage>
</organism>
<proteinExistence type="predicted"/>
<dbReference type="InterPro" id="IPR032466">
    <property type="entry name" value="Metal_Hydrolase"/>
</dbReference>
<reference evidence="3 4" key="1">
    <citation type="journal article" date="2014" name="BMC Genomics">
        <title>Comparison of environmental and isolate Sulfobacillus genomes reveals diverse carbon, sulfur, nitrogen, and hydrogen metabolisms.</title>
        <authorList>
            <person name="Justice N.B."/>
            <person name="Norman A."/>
            <person name="Brown C.T."/>
            <person name="Singh A."/>
            <person name="Thomas B.C."/>
            <person name="Banfield J.F."/>
        </authorList>
    </citation>
    <scope>NUCLEOTIDE SEQUENCE [LARGE SCALE GENOMIC DNA]</scope>
    <source>
        <strain evidence="3">AMDSBA3</strain>
    </source>
</reference>